<dbReference type="RefSeq" id="WP_096718713.1">
    <property type="nucleotide sequence ID" value="NZ_JAOALG010000001.1"/>
</dbReference>
<proteinExistence type="predicted"/>
<reference evidence="2" key="2">
    <citation type="submission" date="2022-09" db="EMBL/GenBank/DDBJ databases">
        <authorList>
            <person name="Fergusson C."/>
            <person name="Paulo B.S."/>
            <person name="Eustaquio A.S."/>
            <person name="Linington R."/>
        </authorList>
    </citation>
    <scope>NUCLEOTIDE SEQUENCE</scope>
    <source>
        <strain evidence="2">RL17-338-BIF-B</strain>
    </source>
</reference>
<evidence type="ECO:0000313" key="3">
    <source>
        <dbReference type="EMBL" id="PCE26705.1"/>
    </source>
</evidence>
<evidence type="ECO:0000313" key="2">
    <source>
        <dbReference type="EMBL" id="MEQ5838346.1"/>
    </source>
</evidence>
<gene>
    <name evidence="3" type="ORF">BWP39_07900</name>
    <name evidence="2" type="ORF">N0A02_02695</name>
</gene>
<evidence type="ECO:0000313" key="4">
    <source>
        <dbReference type="Proteomes" id="UP000218022"/>
    </source>
</evidence>
<dbReference type="Proteomes" id="UP000218022">
    <property type="component" value="Unassembled WGS sequence"/>
</dbReference>
<evidence type="ECO:0000256" key="1">
    <source>
        <dbReference type="SAM" id="MobiDB-lite"/>
    </source>
</evidence>
<keyword evidence="5" id="KW-1185">Reference proteome</keyword>
<dbReference type="Proteomes" id="UP001469089">
    <property type="component" value="Unassembled WGS sequence"/>
</dbReference>
<evidence type="ECO:0000313" key="5">
    <source>
        <dbReference type="Proteomes" id="UP001469089"/>
    </source>
</evidence>
<dbReference type="EMBL" id="MTZV01000003">
    <property type="protein sequence ID" value="PCE26705.1"/>
    <property type="molecule type" value="Genomic_DNA"/>
</dbReference>
<reference evidence="3 4" key="1">
    <citation type="submission" date="2017-01" db="EMBL/GenBank/DDBJ databases">
        <title>Whole-Genome Shotgun Sequencing of Two beta-Proteobacterial Species in Search of the Bulgecin Biosynthetic Cluster.</title>
        <authorList>
            <person name="Horsman M.E."/>
            <person name="Marous D.R."/>
            <person name="Li R."/>
            <person name="Oliver R.A."/>
            <person name="Byun B."/>
            <person name="Emrich S.J."/>
            <person name="Boggess B."/>
            <person name="Townsend C.A."/>
            <person name="Mobashery S."/>
        </authorList>
    </citation>
    <scope>NUCLEOTIDE SEQUENCE [LARGE SCALE GENOMIC DNA]</scope>
    <source>
        <strain evidence="3 4">ATCC 31363</strain>
    </source>
</reference>
<dbReference type="AlphaFoldDB" id="A0A2A4F0U0"/>
<comment type="caution">
    <text evidence="3">The sequence shown here is derived from an EMBL/GenBank/DDBJ whole genome shotgun (WGS) entry which is preliminary data.</text>
</comment>
<accession>A0A2A4F0U0</accession>
<dbReference type="EMBL" id="JAOALG010000001">
    <property type="protein sequence ID" value="MEQ5838346.1"/>
    <property type="molecule type" value="Genomic_DNA"/>
</dbReference>
<protein>
    <submittedName>
        <fullName evidence="3">Uncharacterized protein</fullName>
    </submittedName>
</protein>
<organism evidence="3 4">
    <name type="scientific">Paraburkholderia acidicola</name>
    <dbReference type="NCBI Taxonomy" id="1912599"/>
    <lineage>
        <taxon>Bacteria</taxon>
        <taxon>Pseudomonadati</taxon>
        <taxon>Pseudomonadota</taxon>
        <taxon>Betaproteobacteria</taxon>
        <taxon>Burkholderiales</taxon>
        <taxon>Burkholderiaceae</taxon>
        <taxon>Paraburkholderia</taxon>
    </lineage>
</organism>
<name>A0A2A4F0U0_9BURK</name>
<feature type="region of interest" description="Disordered" evidence="1">
    <location>
        <begin position="142"/>
        <end position="166"/>
    </location>
</feature>
<reference evidence="2 5" key="3">
    <citation type="journal article" date="2024" name="Chem. Sci.">
        <title>Discovery of a lagriamide polyketide by integrated genome mining, isotopic labeling, and untargeted metabolomics.</title>
        <authorList>
            <person name="Fergusson C.H."/>
            <person name="Saulog J."/>
            <person name="Paulo B.S."/>
            <person name="Wilson D.M."/>
            <person name="Liu D.Y."/>
            <person name="Morehouse N.J."/>
            <person name="Waterworth S."/>
            <person name="Barkei J."/>
            <person name="Gray C.A."/>
            <person name="Kwan J.C."/>
            <person name="Eustaquio A.S."/>
            <person name="Linington R.G."/>
        </authorList>
    </citation>
    <scope>NUCLEOTIDE SEQUENCE [LARGE SCALE GENOMIC DNA]</scope>
    <source>
        <strain evidence="2 5">RL17-338-BIF-B</strain>
    </source>
</reference>
<sequence>MRTLRFLQFFFRRIFMSFPKKRRRAKVDGDESFLAVLKHFKPFGQLDTKITRARAQDEPVLYAHVLPGLDVLLCSVRGAQPPYPAVAELRRRCIESIANALEQPLDGLENGGYWYEADGFGFLVFASRARSRVLPEFGATRAAGGGGARRGVRRNASGDATPRSLR</sequence>